<comment type="caution">
    <text evidence="1">The sequence shown here is derived from an EMBL/GenBank/DDBJ whole genome shotgun (WGS) entry which is preliminary data.</text>
</comment>
<name>A0ABR2V9R0_9PEZI</name>
<dbReference type="EMBL" id="JARVKF010000068">
    <property type="protein sequence ID" value="KAK9423556.1"/>
    <property type="molecule type" value="Genomic_DNA"/>
</dbReference>
<reference evidence="1 2" key="1">
    <citation type="journal article" date="2024" name="J. Plant Pathol.">
        <title>Sequence and assembly of the genome of Seiridium unicorne, isolate CBS 538.82, causal agent of cypress canker disease.</title>
        <authorList>
            <person name="Scali E."/>
            <person name="Rocca G.D."/>
            <person name="Danti R."/>
            <person name="Garbelotto M."/>
            <person name="Barberini S."/>
            <person name="Baroncelli R."/>
            <person name="Emiliani G."/>
        </authorList>
    </citation>
    <scope>NUCLEOTIDE SEQUENCE [LARGE SCALE GENOMIC DNA]</scope>
    <source>
        <strain evidence="1 2">BM-138-508</strain>
    </source>
</reference>
<evidence type="ECO:0000313" key="1">
    <source>
        <dbReference type="EMBL" id="KAK9423556.1"/>
    </source>
</evidence>
<organism evidence="1 2">
    <name type="scientific">Seiridium unicorne</name>
    <dbReference type="NCBI Taxonomy" id="138068"/>
    <lineage>
        <taxon>Eukaryota</taxon>
        <taxon>Fungi</taxon>
        <taxon>Dikarya</taxon>
        <taxon>Ascomycota</taxon>
        <taxon>Pezizomycotina</taxon>
        <taxon>Sordariomycetes</taxon>
        <taxon>Xylariomycetidae</taxon>
        <taxon>Amphisphaeriales</taxon>
        <taxon>Sporocadaceae</taxon>
        <taxon>Seiridium</taxon>
    </lineage>
</organism>
<accession>A0ABR2V9R0</accession>
<gene>
    <name evidence="1" type="ORF">SUNI508_04037</name>
</gene>
<protein>
    <submittedName>
        <fullName evidence="1">Uncharacterized protein</fullName>
    </submittedName>
</protein>
<proteinExistence type="predicted"/>
<evidence type="ECO:0000313" key="2">
    <source>
        <dbReference type="Proteomes" id="UP001408356"/>
    </source>
</evidence>
<sequence>MPPTLDPKGKATGSKMVAWAAMCHPTSRLAQVPAPELCDVFPCLLVFLGVIDLGFSADS</sequence>
<keyword evidence="2" id="KW-1185">Reference proteome</keyword>
<dbReference type="Proteomes" id="UP001408356">
    <property type="component" value="Unassembled WGS sequence"/>
</dbReference>